<dbReference type="CDD" id="cd08771">
    <property type="entry name" value="DLP_1"/>
    <property type="match status" value="1"/>
</dbReference>
<dbReference type="InterPro" id="IPR001401">
    <property type="entry name" value="Dynamin_GTPase"/>
</dbReference>
<dbReference type="VEuPathDB" id="FungiDB:PABG_07398"/>
<sequence length="821" mass="92574">MVPMTLRSYCVPDSPQTVGESSSPVGEVNDSIDMISKTTKAFVKKIQDLRHLGVENNKLPLPKICVVGDQSTGKSSLIEGMSEIKVPRSAGCCTRCPLEINLADCDQPDPTWTCKIFLMKKYIYSSQVMKRGRKGGGLGPWIEQDPEHIPFITLTDKAGVQEALKWAQLATLNPSTPYEEYIPGHNVGTDESTQVKFSPNVVRLDISAPHFPNLSFYDLPGVINVAEVDEEKYLVTLVENLVRQYISSSNCTVILTLPMTDDATNSSAARIIREVGATSRTLGVLTKPDRIGYGEGYDQWIEILRGDKFIVGHSYYVVRNNPNPQVEYAQAREEEVEFFNTGPWKNELSAHSERFGTRNLQMALSKLLKKQIEHSLPGIRDQIEVRAQAVENELMTLPDPPSANIQFILSDKLNDFNNVICSHMNGGSVGLDFPLQKQWMKIAADFQQSLLITRPTMKIGAVVEKYPSRRVPNQHCNTSISFDDGDCEITESRPSPNKRKAGTLEPDPGVKRQMKSPLLQNSSASNQNGYLTRRFDRFTRPVKIFSLEDIREISSNTYASGVPGLANPLAVETMNKLSVKHWDQPMEEFLAATYTLMEGFLMENLDVVFSSYQRTALYGELKGIILNFLQVLKEPHLRHTSECYQIECTKPFTMASETFQRAQKDAFDFLKAKRQECRAAQFVNSGGVALNGRRVEPDKLTDADMGEDEFTREIEIMAASRAYYEVASSRFVDTLCQSVHSKLFIKFDKELRSVILKELGILNDNASERCLELMVEDPERQMRRRDLKKEQDKLKKAMESLRTIEDDAGMRDFVMLNADQV</sequence>
<dbReference type="PANTHER" id="PTHR11566">
    <property type="entry name" value="DYNAMIN"/>
    <property type="match status" value="1"/>
</dbReference>
<dbReference type="VEuPathDB" id="FungiDB:PADG_08473"/>
<evidence type="ECO:0000256" key="1">
    <source>
        <dbReference type="ARBA" id="ARBA00022741"/>
    </source>
</evidence>
<dbReference type="Pfam" id="PF00350">
    <property type="entry name" value="Dynamin_N"/>
    <property type="match status" value="1"/>
</dbReference>
<dbReference type="InterPro" id="IPR022812">
    <property type="entry name" value="Dynamin"/>
</dbReference>
<dbReference type="GO" id="GO:0005737">
    <property type="term" value="C:cytoplasm"/>
    <property type="evidence" value="ECO:0007669"/>
    <property type="project" value="TreeGrafter"/>
</dbReference>
<proteinExistence type="predicted"/>
<dbReference type="GO" id="GO:0031623">
    <property type="term" value="P:receptor internalization"/>
    <property type="evidence" value="ECO:0007669"/>
    <property type="project" value="TreeGrafter"/>
</dbReference>
<dbReference type="PANTHER" id="PTHR11566:SF131">
    <property type="entry name" value="GTPASE, PUTATIVE (AFU_ORTHOLOGUE AFUA_6G07630)-RELATED"/>
    <property type="match status" value="1"/>
</dbReference>
<comment type="caution">
    <text evidence="5">The sequence shown here is derived from an EMBL/GenBank/DDBJ whole genome shotgun (WGS) entry which is preliminary data.</text>
</comment>
<dbReference type="SUPFAM" id="SSF52540">
    <property type="entry name" value="P-loop containing nucleoside triphosphate hydrolases"/>
    <property type="match status" value="1"/>
</dbReference>
<evidence type="ECO:0000256" key="2">
    <source>
        <dbReference type="ARBA" id="ARBA00023134"/>
    </source>
</evidence>
<feature type="region of interest" description="Disordered" evidence="3">
    <location>
        <begin position="482"/>
        <end position="525"/>
    </location>
</feature>
<dbReference type="InterPro" id="IPR000375">
    <property type="entry name" value="Dynamin_stalk"/>
</dbReference>
<dbReference type="InterPro" id="IPR027417">
    <property type="entry name" value="P-loop_NTPase"/>
</dbReference>
<dbReference type="Proteomes" id="UP000242814">
    <property type="component" value="Unassembled WGS sequence"/>
</dbReference>
<evidence type="ECO:0000313" key="5">
    <source>
        <dbReference type="EMBL" id="ODH29214.1"/>
    </source>
</evidence>
<dbReference type="Gene3D" id="3.40.50.300">
    <property type="entry name" value="P-loop containing nucleotide triphosphate hydrolases"/>
    <property type="match status" value="1"/>
</dbReference>
<dbReference type="GO" id="GO:0005525">
    <property type="term" value="F:GTP binding"/>
    <property type="evidence" value="ECO:0007669"/>
    <property type="project" value="InterPro"/>
</dbReference>
<dbReference type="InterPro" id="IPR045063">
    <property type="entry name" value="Dynamin_N"/>
</dbReference>
<evidence type="ECO:0000259" key="4">
    <source>
        <dbReference type="PROSITE" id="PS51388"/>
    </source>
</evidence>
<dbReference type="SMART" id="SM00053">
    <property type="entry name" value="DYNc"/>
    <property type="match status" value="1"/>
</dbReference>
<reference evidence="5 6" key="1">
    <citation type="submission" date="2016-06" db="EMBL/GenBank/DDBJ databases">
        <authorList>
            <person name="Kjaerup R.B."/>
            <person name="Dalgaard T.S."/>
            <person name="Juul-Madsen H.R."/>
        </authorList>
    </citation>
    <scope>NUCLEOTIDE SEQUENCE [LARGE SCALE GENOMIC DNA]</scope>
    <source>
        <strain evidence="5 6">Pb300</strain>
    </source>
</reference>
<dbReference type="AlphaFoldDB" id="A0A1D2JEX8"/>
<dbReference type="EMBL" id="LZYO01000136">
    <property type="protein sequence ID" value="ODH29214.1"/>
    <property type="molecule type" value="Genomic_DNA"/>
</dbReference>
<dbReference type="Gene3D" id="1.20.120.1240">
    <property type="entry name" value="Dynamin, middle domain"/>
    <property type="match status" value="1"/>
</dbReference>
<organism evidence="5 6">
    <name type="scientific">Paracoccidioides brasiliensis</name>
    <dbReference type="NCBI Taxonomy" id="121759"/>
    <lineage>
        <taxon>Eukaryota</taxon>
        <taxon>Fungi</taxon>
        <taxon>Dikarya</taxon>
        <taxon>Ascomycota</taxon>
        <taxon>Pezizomycotina</taxon>
        <taxon>Eurotiomycetes</taxon>
        <taxon>Eurotiomycetidae</taxon>
        <taxon>Onygenales</taxon>
        <taxon>Ajellomycetaceae</taxon>
        <taxon>Paracoccidioides</taxon>
    </lineage>
</organism>
<gene>
    <name evidence="5" type="ORF">ACO22_03802</name>
</gene>
<keyword evidence="1" id="KW-0547">Nucleotide-binding</keyword>
<accession>A0A1D2JEX8</accession>
<evidence type="ECO:0000313" key="6">
    <source>
        <dbReference type="Proteomes" id="UP000242814"/>
    </source>
</evidence>
<dbReference type="Pfam" id="PF01031">
    <property type="entry name" value="Dynamin_M"/>
    <property type="match status" value="1"/>
</dbReference>
<dbReference type="GO" id="GO:0003924">
    <property type="term" value="F:GTPase activity"/>
    <property type="evidence" value="ECO:0007669"/>
    <property type="project" value="InterPro"/>
</dbReference>
<feature type="domain" description="GED" evidence="4">
    <location>
        <begin position="713"/>
        <end position="809"/>
    </location>
</feature>
<protein>
    <recommendedName>
        <fullName evidence="4">GED domain-containing protein</fullName>
    </recommendedName>
</protein>
<dbReference type="GO" id="GO:0005886">
    <property type="term" value="C:plasma membrane"/>
    <property type="evidence" value="ECO:0007669"/>
    <property type="project" value="TreeGrafter"/>
</dbReference>
<dbReference type="GO" id="GO:0008017">
    <property type="term" value="F:microtubule binding"/>
    <property type="evidence" value="ECO:0007669"/>
    <property type="project" value="TreeGrafter"/>
</dbReference>
<dbReference type="Pfam" id="PF02212">
    <property type="entry name" value="GED"/>
    <property type="match status" value="1"/>
</dbReference>
<dbReference type="PRINTS" id="PR00195">
    <property type="entry name" value="DYNAMIN"/>
</dbReference>
<dbReference type="PROSITE" id="PS51388">
    <property type="entry name" value="GED"/>
    <property type="match status" value="1"/>
</dbReference>
<name>A0A1D2JEX8_PARBR</name>
<keyword evidence="2" id="KW-0342">GTP-binding</keyword>
<dbReference type="GO" id="GO:0005874">
    <property type="term" value="C:microtubule"/>
    <property type="evidence" value="ECO:0007669"/>
    <property type="project" value="TreeGrafter"/>
</dbReference>
<dbReference type="InterPro" id="IPR020850">
    <property type="entry name" value="GED_dom"/>
</dbReference>
<dbReference type="InterPro" id="IPR003130">
    <property type="entry name" value="GED"/>
</dbReference>
<evidence type="ECO:0000256" key="3">
    <source>
        <dbReference type="SAM" id="MobiDB-lite"/>
    </source>
</evidence>